<organism evidence="1">
    <name type="scientific">Solanum tuberosum</name>
    <name type="common">Potato</name>
    <dbReference type="NCBI Taxonomy" id="4113"/>
    <lineage>
        <taxon>Eukaryota</taxon>
        <taxon>Viridiplantae</taxon>
        <taxon>Streptophyta</taxon>
        <taxon>Embryophyta</taxon>
        <taxon>Tracheophyta</taxon>
        <taxon>Spermatophyta</taxon>
        <taxon>Magnoliopsida</taxon>
        <taxon>eudicotyledons</taxon>
        <taxon>Gunneridae</taxon>
        <taxon>Pentapetalae</taxon>
        <taxon>asterids</taxon>
        <taxon>lamiids</taxon>
        <taxon>Solanales</taxon>
        <taxon>Solanaceae</taxon>
        <taxon>Solanoideae</taxon>
        <taxon>Solaneae</taxon>
        <taxon>Solanum</taxon>
    </lineage>
</organism>
<sequence length="67" mass="7240">MAFPDSLRLIKYPAVMLSLKLVAQNVTILVTSRTTTDSKISQLENGNTILISHTGSDYGSTSGVRVE</sequence>
<dbReference type="AlphaFoldDB" id="Q0KIJ2"/>
<name>Q0KIJ2_SOLTU</name>
<dbReference type="EMBL" id="AC151957">
    <property type="protein sequence ID" value="ABI34391.1"/>
    <property type="molecule type" value="Genomic_DNA"/>
</dbReference>
<proteinExistence type="predicted"/>
<reference evidence="1" key="1">
    <citation type="submission" date="2004-10" db="EMBL/GenBank/DDBJ databases">
        <authorList>
            <person name="Buell R."/>
            <person name="Liu J."/>
            <person name="Childs K."/>
            <person name="Zaborsky J."/>
            <person name="Tallon L."/>
            <person name="Wirtz U."/>
            <person name="Wei F."/>
            <person name="Kuang H."/>
            <person name="Zhang P."/>
            <person name="Marano M."/>
            <person name="Baker B."/>
        </authorList>
    </citation>
    <scope>NUCLEOTIDE SEQUENCE</scope>
</reference>
<protein>
    <submittedName>
        <fullName evidence="1">Uncharacterized protein</fullName>
    </submittedName>
</protein>
<accession>Q0KIJ2</accession>
<gene>
    <name evidence="1" type="ORF">STB1_57t00005</name>
</gene>
<evidence type="ECO:0000313" key="1">
    <source>
        <dbReference type="EMBL" id="ABI34391.1"/>
    </source>
</evidence>
<reference evidence="1" key="2">
    <citation type="submission" date="2006-08" db="EMBL/GenBank/DDBJ databases">
        <authorList>
            <person name="Childs K."/>
        </authorList>
    </citation>
    <scope>NUCLEOTIDE SEQUENCE</scope>
</reference>